<reference evidence="2" key="1">
    <citation type="journal article" date="2017" name="Nature">
        <title>The sunflower genome provides insights into oil metabolism, flowering and Asterid evolution.</title>
        <authorList>
            <person name="Badouin H."/>
            <person name="Gouzy J."/>
            <person name="Grassa C.J."/>
            <person name="Murat F."/>
            <person name="Staton S.E."/>
            <person name="Cottret L."/>
            <person name="Lelandais-Briere C."/>
            <person name="Owens G.L."/>
            <person name="Carrere S."/>
            <person name="Mayjonade B."/>
            <person name="Legrand L."/>
            <person name="Gill N."/>
            <person name="Kane N.C."/>
            <person name="Bowers J.E."/>
            <person name="Hubner S."/>
            <person name="Bellec A."/>
            <person name="Berard A."/>
            <person name="Berges H."/>
            <person name="Blanchet N."/>
            <person name="Boniface M.C."/>
            <person name="Brunel D."/>
            <person name="Catrice O."/>
            <person name="Chaidir N."/>
            <person name="Claudel C."/>
            <person name="Donnadieu C."/>
            <person name="Faraut T."/>
            <person name="Fievet G."/>
            <person name="Helmstetter N."/>
            <person name="King M."/>
            <person name="Knapp S.J."/>
            <person name="Lai Z."/>
            <person name="Le Paslier M.C."/>
            <person name="Lippi Y."/>
            <person name="Lorenzon L."/>
            <person name="Mandel J.R."/>
            <person name="Marage G."/>
            <person name="Marchand G."/>
            <person name="Marquand E."/>
            <person name="Bret-Mestries E."/>
            <person name="Morien E."/>
            <person name="Nambeesan S."/>
            <person name="Nguyen T."/>
            <person name="Pegot-Espagnet P."/>
            <person name="Pouilly N."/>
            <person name="Raftis F."/>
            <person name="Sallet E."/>
            <person name="Schiex T."/>
            <person name="Thomas J."/>
            <person name="Vandecasteele C."/>
            <person name="Vares D."/>
            <person name="Vear F."/>
            <person name="Vautrin S."/>
            <person name="Crespi M."/>
            <person name="Mangin B."/>
            <person name="Burke J.M."/>
            <person name="Salse J."/>
            <person name="Munos S."/>
            <person name="Vincourt P."/>
            <person name="Rieseberg L.H."/>
            <person name="Langlade N.B."/>
        </authorList>
    </citation>
    <scope>NUCLEOTIDE SEQUENCE</scope>
    <source>
        <tissue evidence="2">Leaves</tissue>
    </source>
</reference>
<organism evidence="2 3">
    <name type="scientific">Helianthus annuus</name>
    <name type="common">Common sunflower</name>
    <dbReference type="NCBI Taxonomy" id="4232"/>
    <lineage>
        <taxon>Eukaryota</taxon>
        <taxon>Viridiplantae</taxon>
        <taxon>Streptophyta</taxon>
        <taxon>Embryophyta</taxon>
        <taxon>Tracheophyta</taxon>
        <taxon>Spermatophyta</taxon>
        <taxon>Magnoliopsida</taxon>
        <taxon>eudicotyledons</taxon>
        <taxon>Gunneridae</taxon>
        <taxon>Pentapetalae</taxon>
        <taxon>asterids</taxon>
        <taxon>campanulids</taxon>
        <taxon>Asterales</taxon>
        <taxon>Asteraceae</taxon>
        <taxon>Asteroideae</taxon>
        <taxon>Heliantheae alliance</taxon>
        <taxon>Heliantheae</taxon>
        <taxon>Helianthus</taxon>
    </lineage>
</organism>
<comment type="caution">
    <text evidence="2">The sequence shown here is derived from an EMBL/GenBank/DDBJ whole genome shotgun (WGS) entry which is preliminary data.</text>
</comment>
<evidence type="ECO:0000313" key="3">
    <source>
        <dbReference type="Proteomes" id="UP000215914"/>
    </source>
</evidence>
<keyword evidence="1" id="KW-0175">Coiled coil</keyword>
<protein>
    <submittedName>
        <fullName evidence="2">Uncharacterized protein</fullName>
    </submittedName>
</protein>
<feature type="coiled-coil region" evidence="1">
    <location>
        <begin position="7"/>
        <end position="55"/>
    </location>
</feature>
<evidence type="ECO:0000256" key="1">
    <source>
        <dbReference type="SAM" id="Coils"/>
    </source>
</evidence>
<name>A0A9K3E6S8_HELAN</name>
<accession>A0A9K3E6S8</accession>
<proteinExistence type="predicted"/>
<dbReference type="EMBL" id="MNCJ02000329">
    <property type="protein sequence ID" value="KAF5767228.1"/>
    <property type="molecule type" value="Genomic_DNA"/>
</dbReference>
<dbReference type="Gramene" id="mRNA:HanXRQr2_Chr14g0621881">
    <property type="protein sequence ID" value="mRNA:HanXRQr2_Chr14g0621881"/>
    <property type="gene ID" value="HanXRQr2_Chr14g0621881"/>
</dbReference>
<keyword evidence="3" id="KW-1185">Reference proteome</keyword>
<dbReference type="AlphaFoldDB" id="A0A9K3E6S8"/>
<evidence type="ECO:0000313" key="2">
    <source>
        <dbReference type="EMBL" id="KAF5767228.1"/>
    </source>
</evidence>
<reference evidence="2" key="2">
    <citation type="submission" date="2020-06" db="EMBL/GenBank/DDBJ databases">
        <title>Helianthus annuus Genome sequencing and assembly Release 2.</title>
        <authorList>
            <person name="Gouzy J."/>
            <person name="Langlade N."/>
            <person name="Munos S."/>
        </authorList>
    </citation>
    <scope>NUCLEOTIDE SEQUENCE</scope>
    <source>
        <tissue evidence="2">Leaves</tissue>
    </source>
</reference>
<sequence>MRGVKLKAEKIKDNQEYERLAAAHKEKEAESQAHIAALENTVEEQTSQNKALELLTEDLGADCKWLLASGIPLVCFLLLIDW</sequence>
<gene>
    <name evidence="2" type="ORF">HanXRQr2_Chr14g0621881</name>
</gene>
<dbReference type="Proteomes" id="UP000215914">
    <property type="component" value="Unassembled WGS sequence"/>
</dbReference>